<dbReference type="GO" id="GO:0005856">
    <property type="term" value="C:cytoskeleton"/>
    <property type="evidence" value="ECO:0007669"/>
    <property type="project" value="UniProtKB-SubCell"/>
</dbReference>
<feature type="domain" description="Peptidase M14" evidence="13">
    <location>
        <begin position="1"/>
        <end position="79"/>
    </location>
</feature>
<evidence type="ECO:0000256" key="2">
    <source>
        <dbReference type="ARBA" id="ARBA00004245"/>
    </source>
</evidence>
<evidence type="ECO:0000256" key="12">
    <source>
        <dbReference type="SAM" id="MobiDB-lite"/>
    </source>
</evidence>
<keyword evidence="6" id="KW-0479">Metal-binding</keyword>
<keyword evidence="4" id="KW-0963">Cytoplasm</keyword>
<feature type="compositionally biased region" description="Basic and acidic residues" evidence="12">
    <location>
        <begin position="463"/>
        <end position="482"/>
    </location>
</feature>
<dbReference type="PROSITE" id="PS52035">
    <property type="entry name" value="PEPTIDASE_M14"/>
    <property type="match status" value="1"/>
</dbReference>
<proteinExistence type="inferred from homology"/>
<name>A0A9D3RR99_ANGAN</name>
<evidence type="ECO:0000256" key="6">
    <source>
        <dbReference type="ARBA" id="ARBA00022723"/>
    </source>
</evidence>
<keyword evidence="9" id="KW-0482">Metalloprotease</keyword>
<dbReference type="PANTHER" id="PTHR12756:SF41">
    <property type="entry name" value="CYTOSOLIC CARBOXYPEPTIDASE 2"/>
    <property type="match status" value="1"/>
</dbReference>
<keyword evidence="7" id="KW-0378">Hydrolase</keyword>
<evidence type="ECO:0000256" key="1">
    <source>
        <dbReference type="ARBA" id="ARBA00001947"/>
    </source>
</evidence>
<evidence type="ECO:0000256" key="8">
    <source>
        <dbReference type="ARBA" id="ARBA00022833"/>
    </source>
</evidence>
<dbReference type="EMBL" id="JAFIRN010000011">
    <property type="protein sequence ID" value="KAG5839895.1"/>
    <property type="molecule type" value="Genomic_DNA"/>
</dbReference>
<evidence type="ECO:0000256" key="7">
    <source>
        <dbReference type="ARBA" id="ARBA00022801"/>
    </source>
</evidence>
<gene>
    <name evidence="14" type="ORF">ANANG_G00209970</name>
</gene>
<evidence type="ECO:0000256" key="11">
    <source>
        <dbReference type="PROSITE-ProRule" id="PRU01379"/>
    </source>
</evidence>
<comment type="caution">
    <text evidence="14">The sequence shown here is derived from an EMBL/GenBank/DDBJ whole genome shotgun (WGS) entry which is preliminary data.</text>
</comment>
<accession>A0A9D3RR99</accession>
<evidence type="ECO:0000256" key="3">
    <source>
        <dbReference type="ARBA" id="ARBA00005988"/>
    </source>
</evidence>
<dbReference type="AlphaFoldDB" id="A0A9D3RR99"/>
<comment type="cofactor">
    <cofactor evidence="1">
        <name>Zn(2+)</name>
        <dbReference type="ChEBI" id="CHEBI:29105"/>
    </cofactor>
</comment>
<dbReference type="GO" id="GO:0004181">
    <property type="term" value="F:metallocarboxypeptidase activity"/>
    <property type="evidence" value="ECO:0007669"/>
    <property type="project" value="InterPro"/>
</dbReference>
<evidence type="ECO:0000256" key="5">
    <source>
        <dbReference type="ARBA" id="ARBA00022670"/>
    </source>
</evidence>
<keyword evidence="10" id="KW-0206">Cytoskeleton</keyword>
<comment type="similarity">
    <text evidence="3 11">Belongs to the peptidase M14 family.</text>
</comment>
<dbReference type="InterPro" id="IPR050821">
    <property type="entry name" value="Cytosolic_carboxypeptidase"/>
</dbReference>
<evidence type="ECO:0000256" key="4">
    <source>
        <dbReference type="ARBA" id="ARBA00022490"/>
    </source>
</evidence>
<evidence type="ECO:0000313" key="15">
    <source>
        <dbReference type="Proteomes" id="UP001044222"/>
    </source>
</evidence>
<evidence type="ECO:0000256" key="10">
    <source>
        <dbReference type="ARBA" id="ARBA00023212"/>
    </source>
</evidence>
<dbReference type="GO" id="GO:0008270">
    <property type="term" value="F:zinc ion binding"/>
    <property type="evidence" value="ECO:0007669"/>
    <property type="project" value="InterPro"/>
</dbReference>
<dbReference type="InterPro" id="IPR000834">
    <property type="entry name" value="Peptidase_M14"/>
</dbReference>
<evidence type="ECO:0000256" key="9">
    <source>
        <dbReference type="ARBA" id="ARBA00023049"/>
    </source>
</evidence>
<feature type="region of interest" description="Disordered" evidence="12">
    <location>
        <begin position="114"/>
        <end position="135"/>
    </location>
</feature>
<feature type="region of interest" description="Disordered" evidence="12">
    <location>
        <begin position="341"/>
        <end position="415"/>
    </location>
</feature>
<evidence type="ECO:0000313" key="14">
    <source>
        <dbReference type="EMBL" id="KAG5839895.1"/>
    </source>
</evidence>
<feature type="region of interest" description="Disordered" evidence="12">
    <location>
        <begin position="431"/>
        <end position="482"/>
    </location>
</feature>
<keyword evidence="5" id="KW-0645">Protease</keyword>
<keyword evidence="8" id="KW-0862">Zinc</keyword>
<evidence type="ECO:0000259" key="13">
    <source>
        <dbReference type="PROSITE" id="PS52035"/>
    </source>
</evidence>
<feature type="compositionally biased region" description="Basic and acidic residues" evidence="12">
    <location>
        <begin position="373"/>
        <end position="383"/>
    </location>
</feature>
<feature type="active site" description="Proton donor/acceptor" evidence="11">
    <location>
        <position position="43"/>
    </location>
</feature>
<protein>
    <recommendedName>
        <fullName evidence="13">Peptidase M14 domain-containing protein</fullName>
    </recommendedName>
</protein>
<organism evidence="14 15">
    <name type="scientific">Anguilla anguilla</name>
    <name type="common">European freshwater eel</name>
    <name type="synonym">Muraena anguilla</name>
    <dbReference type="NCBI Taxonomy" id="7936"/>
    <lineage>
        <taxon>Eukaryota</taxon>
        <taxon>Metazoa</taxon>
        <taxon>Chordata</taxon>
        <taxon>Craniata</taxon>
        <taxon>Vertebrata</taxon>
        <taxon>Euteleostomi</taxon>
        <taxon>Actinopterygii</taxon>
        <taxon>Neopterygii</taxon>
        <taxon>Teleostei</taxon>
        <taxon>Anguilliformes</taxon>
        <taxon>Anguillidae</taxon>
        <taxon>Anguilla</taxon>
    </lineage>
</organism>
<reference evidence="14" key="1">
    <citation type="submission" date="2021-01" db="EMBL/GenBank/DDBJ databases">
        <title>A chromosome-scale assembly of European eel, Anguilla anguilla.</title>
        <authorList>
            <person name="Henkel C."/>
            <person name="Jong-Raadsen S.A."/>
            <person name="Dufour S."/>
            <person name="Weltzien F.-A."/>
            <person name="Palstra A.P."/>
            <person name="Pelster B."/>
            <person name="Spaink H.P."/>
            <person name="Van Den Thillart G.E."/>
            <person name="Jansen H."/>
            <person name="Zahm M."/>
            <person name="Klopp C."/>
            <person name="Cedric C."/>
            <person name="Louis A."/>
            <person name="Berthelot C."/>
            <person name="Parey E."/>
            <person name="Roest Crollius H."/>
            <person name="Montfort J."/>
            <person name="Robinson-Rechavi M."/>
            <person name="Bucao C."/>
            <person name="Bouchez O."/>
            <person name="Gislard M."/>
            <person name="Lluch J."/>
            <person name="Milhes M."/>
            <person name="Lampietro C."/>
            <person name="Lopez Roques C."/>
            <person name="Donnadieu C."/>
            <person name="Braasch I."/>
            <person name="Desvignes T."/>
            <person name="Postlethwait J."/>
            <person name="Bobe J."/>
            <person name="Guiguen Y."/>
            <person name="Dirks R."/>
        </authorList>
    </citation>
    <scope>NUCLEOTIDE SEQUENCE</scope>
    <source>
        <strain evidence="14">Tag_6206</strain>
        <tissue evidence="14">Liver</tissue>
    </source>
</reference>
<dbReference type="PANTHER" id="PTHR12756">
    <property type="entry name" value="CYTOSOLIC CARBOXYPEPTIDASE"/>
    <property type="match status" value="1"/>
</dbReference>
<sequence length="482" mass="52749">MMSKNAGNKFSYRSCKFRVQKSKEGTGRVVMWKLGIANSYTMESTFGGSTLGNRKGTHFSTQDLKSLGYHFCDTLLDFCDPDPTKVTACLAELAAMRREARLRLGGGYDASLSDASASDLESSTSGSNSTDSNDLPAHLLNIIDKEISCKKKRLKTRKERTRLRQERALSNKAKISPLALKHNASVVPGEGKTENQVAAVSDSKREKREFHLEAVTATYLHFEGPVDTTPDGRAELEGRACRKFPLRSVSSQPRQPYLHRQLLPSPCGLDHEPNSAARGLPPPHALARRLAHRPKAFQEARVELARVSITFDIPEASSTSTDLMETVRKRRDKEGTAGAVLAKELDSSHGGVGPDSAAIKQATDTDPFLPNLRKQDLSTESRSRRLSPLASAKAGEAAHGFPKVPAAGPAQASDPLFPQRSRLQRLQNLTLAKTTRLPLPSSTENSPADPDRSETAARLGFRNAEERCSVESEHQDHLPILQ</sequence>
<dbReference type="GO" id="GO:0006508">
    <property type="term" value="P:proteolysis"/>
    <property type="evidence" value="ECO:0007669"/>
    <property type="project" value="UniProtKB-KW"/>
</dbReference>
<dbReference type="Gene3D" id="3.40.630.10">
    <property type="entry name" value="Zn peptidases"/>
    <property type="match status" value="1"/>
</dbReference>
<dbReference type="Proteomes" id="UP001044222">
    <property type="component" value="Chromosome 11"/>
</dbReference>
<keyword evidence="15" id="KW-1185">Reference proteome</keyword>
<comment type="subcellular location">
    <subcellularLocation>
        <location evidence="2">Cytoplasm</location>
        <location evidence="2">Cytoskeleton</location>
    </subcellularLocation>
</comment>